<reference evidence="1" key="1">
    <citation type="submission" date="2023-10" db="EMBL/GenBank/DDBJ databases">
        <title>Genome assemblies of two species of porcelain crab, Petrolisthes cinctipes and Petrolisthes manimaculis (Anomura: Porcellanidae).</title>
        <authorList>
            <person name="Angst P."/>
        </authorList>
    </citation>
    <scope>NUCLEOTIDE SEQUENCE</scope>
    <source>
        <strain evidence="1">PB745_01</strain>
        <tissue evidence="1">Gill</tissue>
    </source>
</reference>
<organism evidence="1 2">
    <name type="scientific">Petrolisthes cinctipes</name>
    <name type="common">Flat porcelain crab</name>
    <dbReference type="NCBI Taxonomy" id="88211"/>
    <lineage>
        <taxon>Eukaryota</taxon>
        <taxon>Metazoa</taxon>
        <taxon>Ecdysozoa</taxon>
        <taxon>Arthropoda</taxon>
        <taxon>Crustacea</taxon>
        <taxon>Multicrustacea</taxon>
        <taxon>Malacostraca</taxon>
        <taxon>Eumalacostraca</taxon>
        <taxon>Eucarida</taxon>
        <taxon>Decapoda</taxon>
        <taxon>Pleocyemata</taxon>
        <taxon>Anomura</taxon>
        <taxon>Galatheoidea</taxon>
        <taxon>Porcellanidae</taxon>
        <taxon>Petrolisthes</taxon>
    </lineage>
</organism>
<keyword evidence="2" id="KW-1185">Reference proteome</keyword>
<dbReference type="Proteomes" id="UP001286313">
    <property type="component" value="Unassembled WGS sequence"/>
</dbReference>
<protein>
    <submittedName>
        <fullName evidence="1">Uncharacterized protein</fullName>
    </submittedName>
</protein>
<dbReference type="AlphaFoldDB" id="A0AAE1GC03"/>
<gene>
    <name evidence="1" type="ORF">Pcinc_006927</name>
</gene>
<dbReference type="EMBL" id="JAWQEG010000506">
    <property type="protein sequence ID" value="KAK3889051.1"/>
    <property type="molecule type" value="Genomic_DNA"/>
</dbReference>
<proteinExistence type="predicted"/>
<evidence type="ECO:0000313" key="1">
    <source>
        <dbReference type="EMBL" id="KAK3889051.1"/>
    </source>
</evidence>
<accession>A0AAE1GC03</accession>
<comment type="caution">
    <text evidence="1">The sequence shown here is derived from an EMBL/GenBank/DDBJ whole genome shotgun (WGS) entry which is preliminary data.</text>
</comment>
<sequence length="100" mass="11110">MQVFYDPQASANDIAAAGEAFLLVLYGGKPDGSLDKQRYPTYTRTIAKQPVHAQFDLATLPSTSAAGRQHSHRAFHQVQQWLGNALDPTDWGWKLENGRL</sequence>
<name>A0AAE1GC03_PETCI</name>
<evidence type="ECO:0000313" key="2">
    <source>
        <dbReference type="Proteomes" id="UP001286313"/>
    </source>
</evidence>